<name>A0A671T9K6_9TELE</name>
<dbReference type="PRINTS" id="PR01415">
    <property type="entry name" value="ANKYRIN"/>
</dbReference>
<dbReference type="AlphaFoldDB" id="A0A671T9K6"/>
<dbReference type="GO" id="GO:0031436">
    <property type="term" value="C:BRCA1-BARD1 complex"/>
    <property type="evidence" value="ECO:0007669"/>
    <property type="project" value="TreeGrafter"/>
</dbReference>
<evidence type="ECO:0000313" key="4">
    <source>
        <dbReference type="Ensembl" id="ENSSANP00000105740.1"/>
    </source>
</evidence>
<dbReference type="Ensembl" id="ENSSANT00000112205.1">
    <property type="protein sequence ID" value="ENSSANP00000105740.1"/>
    <property type="gene ID" value="ENSSANG00000051697.1"/>
</dbReference>
<dbReference type="Gene3D" id="1.25.40.20">
    <property type="entry name" value="Ankyrin repeat-containing domain"/>
    <property type="match status" value="1"/>
</dbReference>
<evidence type="ECO:0000313" key="5">
    <source>
        <dbReference type="Proteomes" id="UP000472260"/>
    </source>
</evidence>
<dbReference type="InterPro" id="IPR036770">
    <property type="entry name" value="Ankyrin_rpt-contain_sf"/>
</dbReference>
<keyword evidence="5" id="KW-1185">Reference proteome</keyword>
<dbReference type="PANTHER" id="PTHR24171:SF8">
    <property type="entry name" value="BRCA1-ASSOCIATED RING DOMAIN PROTEIN 1"/>
    <property type="match status" value="1"/>
</dbReference>
<feature type="repeat" description="ANK" evidence="3">
    <location>
        <begin position="59"/>
        <end position="91"/>
    </location>
</feature>
<accession>A0A671T9K6</accession>
<dbReference type="PANTHER" id="PTHR24171">
    <property type="entry name" value="ANKYRIN REPEAT DOMAIN-CONTAINING PROTEIN 39-RELATED"/>
    <property type="match status" value="1"/>
</dbReference>
<evidence type="ECO:0000256" key="1">
    <source>
        <dbReference type="ARBA" id="ARBA00022737"/>
    </source>
</evidence>
<dbReference type="PROSITE" id="PS50088">
    <property type="entry name" value="ANK_REPEAT"/>
    <property type="match status" value="1"/>
</dbReference>
<dbReference type="PROSITE" id="PS50297">
    <property type="entry name" value="ANK_REP_REGION"/>
    <property type="match status" value="1"/>
</dbReference>
<evidence type="ECO:0000256" key="2">
    <source>
        <dbReference type="ARBA" id="ARBA00023043"/>
    </source>
</evidence>
<dbReference type="SUPFAM" id="SSF48403">
    <property type="entry name" value="Ankyrin repeat"/>
    <property type="match status" value="1"/>
</dbReference>
<dbReference type="GO" id="GO:0004842">
    <property type="term" value="F:ubiquitin-protein transferase activity"/>
    <property type="evidence" value="ECO:0007669"/>
    <property type="project" value="TreeGrafter"/>
</dbReference>
<organism evidence="4 5">
    <name type="scientific">Sinocyclocheilus anshuiensis</name>
    <dbReference type="NCBI Taxonomy" id="1608454"/>
    <lineage>
        <taxon>Eukaryota</taxon>
        <taxon>Metazoa</taxon>
        <taxon>Chordata</taxon>
        <taxon>Craniata</taxon>
        <taxon>Vertebrata</taxon>
        <taxon>Euteleostomi</taxon>
        <taxon>Actinopterygii</taxon>
        <taxon>Neopterygii</taxon>
        <taxon>Teleostei</taxon>
        <taxon>Ostariophysi</taxon>
        <taxon>Cypriniformes</taxon>
        <taxon>Cyprinidae</taxon>
        <taxon>Cyprininae</taxon>
        <taxon>Sinocyclocheilus</taxon>
    </lineage>
</organism>
<dbReference type="Proteomes" id="UP000472260">
    <property type="component" value="Unassembled WGS sequence"/>
</dbReference>
<sequence length="110" mass="11963">MGDKELMWALKNGDLDEVKALLVKAEDVNRTLEGGRKPLHYAADSGQAEMLELCAPDKHSITPLLSATYEGHVTCVKILLEKGADKDRKGPDGLSAFEAAESEAIRDLLK</sequence>
<proteinExistence type="predicted"/>
<dbReference type="Pfam" id="PF12796">
    <property type="entry name" value="Ank_2"/>
    <property type="match status" value="1"/>
</dbReference>
<protein>
    <submittedName>
        <fullName evidence="4">Myotrophin</fullName>
    </submittedName>
</protein>
<keyword evidence="2 3" id="KW-0040">ANK repeat</keyword>
<evidence type="ECO:0000256" key="3">
    <source>
        <dbReference type="PROSITE-ProRule" id="PRU00023"/>
    </source>
</evidence>
<reference evidence="4" key="1">
    <citation type="submission" date="2025-08" db="UniProtKB">
        <authorList>
            <consortium name="Ensembl"/>
        </authorList>
    </citation>
    <scope>IDENTIFICATION</scope>
</reference>
<dbReference type="GO" id="GO:0085020">
    <property type="term" value="P:protein K6-linked ubiquitination"/>
    <property type="evidence" value="ECO:0007669"/>
    <property type="project" value="TreeGrafter"/>
</dbReference>
<dbReference type="GO" id="GO:0070531">
    <property type="term" value="C:BRCA1-A complex"/>
    <property type="evidence" value="ECO:0007669"/>
    <property type="project" value="TreeGrafter"/>
</dbReference>
<keyword evidence="1" id="KW-0677">Repeat</keyword>
<reference evidence="4" key="2">
    <citation type="submission" date="2025-09" db="UniProtKB">
        <authorList>
            <consortium name="Ensembl"/>
        </authorList>
    </citation>
    <scope>IDENTIFICATION</scope>
</reference>
<dbReference type="InterPro" id="IPR002110">
    <property type="entry name" value="Ankyrin_rpt"/>
</dbReference>
<dbReference type="SMART" id="SM00248">
    <property type="entry name" value="ANK"/>
    <property type="match status" value="2"/>
</dbReference>